<evidence type="ECO:0000313" key="4">
    <source>
        <dbReference type="Proteomes" id="UP000322165"/>
    </source>
</evidence>
<proteinExistence type="predicted"/>
<feature type="region of interest" description="Disordered" evidence="1">
    <location>
        <begin position="186"/>
        <end position="208"/>
    </location>
</feature>
<gene>
    <name evidence="3" type="ORF">F0415_09405</name>
</gene>
<reference evidence="3 4" key="2">
    <citation type="submission" date="2019-09" db="EMBL/GenBank/DDBJ databases">
        <authorList>
            <person name="Mazur A."/>
        </authorList>
    </citation>
    <scope>NUCLEOTIDE SEQUENCE [LARGE SCALE GENOMIC DNA]</scope>
    <source>
        <strain evidence="3 4">3729k</strain>
    </source>
</reference>
<dbReference type="Pfam" id="PF18753">
    <property type="entry name" value="Nmad2"/>
    <property type="match status" value="1"/>
</dbReference>
<dbReference type="AlphaFoldDB" id="A0A5B2Z958"/>
<name>A0A5B2Z958_9GAMM</name>
<dbReference type="RefSeq" id="WP_149860962.1">
    <property type="nucleotide sequence ID" value="NZ_VUOD01000006.1"/>
</dbReference>
<dbReference type="Proteomes" id="UP000322165">
    <property type="component" value="Unassembled WGS sequence"/>
</dbReference>
<sequence length="208" mass="24264">MKLYTYIVTHDTGFAPNPFGEYCTLANCTPNHMGIRADADDWICGFSGKADGHRLVYALQVDERIRQDEYFRDSRFEDKKPADDPPERRCGDNFYELREGKGWKQHRNHYHKGDEHLKQDTRSPYVFVGKRFWYFGAERIHLPADIRLNVGGRGVRLSHRERSVERFVRWLEGNHRPGRHGMPLHFDAGCGQSPKGKKPKPRSKHPTC</sequence>
<evidence type="ECO:0000256" key="1">
    <source>
        <dbReference type="SAM" id="MobiDB-lite"/>
    </source>
</evidence>
<accession>A0A5B2Z958</accession>
<evidence type="ECO:0000313" key="3">
    <source>
        <dbReference type="EMBL" id="KAA2284529.1"/>
    </source>
</evidence>
<organism evidence="3 4">
    <name type="scientific">Arenimonas fontis</name>
    <dbReference type="NCBI Taxonomy" id="2608255"/>
    <lineage>
        <taxon>Bacteria</taxon>
        <taxon>Pseudomonadati</taxon>
        <taxon>Pseudomonadota</taxon>
        <taxon>Gammaproteobacteria</taxon>
        <taxon>Lysobacterales</taxon>
        <taxon>Lysobacteraceae</taxon>
        <taxon>Arenimonas</taxon>
    </lineage>
</organism>
<protein>
    <recommendedName>
        <fullName evidence="2">Nucleotide modification associated domain-containing protein</fullName>
    </recommendedName>
</protein>
<dbReference type="InterPro" id="IPR041180">
    <property type="entry name" value="Nmad2"/>
</dbReference>
<reference evidence="3 4" key="1">
    <citation type="submission" date="2019-09" db="EMBL/GenBank/DDBJ databases">
        <title>Arenimonas chukotkensis sp. nov., a bacterium isolated from Chukotka hot spring, Arctic region, Russia.</title>
        <authorList>
            <person name="Zayulina K.S."/>
            <person name="Prokofeva M.I."/>
            <person name="Elcheninov A.G."/>
            <person name="Novikov A."/>
            <person name="Kochetkova T.V."/>
            <person name="Kublanov I.V."/>
        </authorList>
    </citation>
    <scope>NUCLEOTIDE SEQUENCE [LARGE SCALE GENOMIC DNA]</scope>
    <source>
        <strain evidence="3 4">3729k</strain>
    </source>
</reference>
<feature type="compositionally biased region" description="Basic residues" evidence="1">
    <location>
        <begin position="195"/>
        <end position="208"/>
    </location>
</feature>
<comment type="caution">
    <text evidence="3">The sequence shown here is derived from an EMBL/GenBank/DDBJ whole genome shotgun (WGS) entry which is preliminary data.</text>
</comment>
<evidence type="ECO:0000259" key="2">
    <source>
        <dbReference type="Pfam" id="PF18753"/>
    </source>
</evidence>
<dbReference type="EMBL" id="VUOD01000006">
    <property type="protein sequence ID" value="KAA2284529.1"/>
    <property type="molecule type" value="Genomic_DNA"/>
</dbReference>
<keyword evidence="4" id="KW-1185">Reference proteome</keyword>
<feature type="domain" description="Nucleotide modification associated" evidence="2">
    <location>
        <begin position="2"/>
        <end position="186"/>
    </location>
</feature>